<protein>
    <submittedName>
        <fullName evidence="1">Uncharacterized protein</fullName>
    </submittedName>
</protein>
<reference evidence="1 2" key="1">
    <citation type="submission" date="2019-07" db="EMBL/GenBank/DDBJ databases">
        <title>Aquicoccus porphyridii gen. nov., sp. nov., isolated from a small marine red alga, Porphyridium marinum.</title>
        <authorList>
            <person name="Liu L."/>
        </authorList>
    </citation>
    <scope>NUCLEOTIDE SEQUENCE [LARGE SCALE GENOMIC DNA]</scope>
    <source>
        <strain evidence="1 2">L1 8-17</strain>
    </source>
</reference>
<accession>A0A5A9ZGM9</accession>
<dbReference type="RefSeq" id="WP_146611063.1">
    <property type="nucleotide sequence ID" value="NZ_VINQ01000006.1"/>
</dbReference>
<evidence type="ECO:0000313" key="1">
    <source>
        <dbReference type="EMBL" id="KAA0916159.1"/>
    </source>
</evidence>
<sequence length="114" mass="11902">MIAAAVATIIGAAAAGIPVYDRISQWRRSNVDSQRSKEGGCECGMLNSPSATTVGHTNGLIGVEVKISLVVPSDEKHLVAAVKEVQRALKVGLSSSIGSEFQPLSTEPKSDEKP</sequence>
<keyword evidence="2" id="KW-1185">Reference proteome</keyword>
<organism evidence="1 2">
    <name type="scientific">Aquicoccus porphyridii</name>
    <dbReference type="NCBI Taxonomy" id="1852029"/>
    <lineage>
        <taxon>Bacteria</taxon>
        <taxon>Pseudomonadati</taxon>
        <taxon>Pseudomonadota</taxon>
        <taxon>Alphaproteobacteria</taxon>
        <taxon>Rhodobacterales</taxon>
        <taxon>Paracoccaceae</taxon>
        <taxon>Aquicoccus</taxon>
    </lineage>
</organism>
<dbReference type="EMBL" id="VINQ01000006">
    <property type="protein sequence ID" value="KAA0916159.1"/>
    <property type="molecule type" value="Genomic_DNA"/>
</dbReference>
<name>A0A5A9ZGM9_9RHOB</name>
<proteinExistence type="predicted"/>
<evidence type="ECO:0000313" key="2">
    <source>
        <dbReference type="Proteomes" id="UP000325291"/>
    </source>
</evidence>
<dbReference type="Proteomes" id="UP000325291">
    <property type="component" value="Unassembled WGS sequence"/>
</dbReference>
<comment type="caution">
    <text evidence="1">The sequence shown here is derived from an EMBL/GenBank/DDBJ whole genome shotgun (WGS) entry which is preliminary data.</text>
</comment>
<gene>
    <name evidence="1" type="ORF">FLO80_10560</name>
</gene>
<dbReference type="AlphaFoldDB" id="A0A5A9ZGM9"/>